<evidence type="ECO:0000313" key="1">
    <source>
        <dbReference type="EMBL" id="PNT02949.1"/>
    </source>
</evidence>
<dbReference type="EMBL" id="CM009303">
    <property type="protein sequence ID" value="PNT02949.1"/>
    <property type="molecule type" value="Genomic_DNA"/>
</dbReference>
<keyword evidence="2" id="KW-1185">Reference proteome</keyword>
<dbReference type="HOGENOM" id="CLU_2282281_0_0_1"/>
<accession>U5FU78</accession>
<name>U5FU78_POPTR</name>
<reference evidence="1 2" key="1">
    <citation type="journal article" date="2006" name="Science">
        <title>The genome of black cottonwood, Populus trichocarpa (Torr. &amp; Gray).</title>
        <authorList>
            <person name="Tuskan G.A."/>
            <person name="Difazio S."/>
            <person name="Jansson S."/>
            <person name="Bohlmann J."/>
            <person name="Grigoriev I."/>
            <person name="Hellsten U."/>
            <person name="Putnam N."/>
            <person name="Ralph S."/>
            <person name="Rombauts S."/>
            <person name="Salamov A."/>
            <person name="Schein J."/>
            <person name="Sterck L."/>
            <person name="Aerts A."/>
            <person name="Bhalerao R.R."/>
            <person name="Bhalerao R.P."/>
            <person name="Blaudez D."/>
            <person name="Boerjan W."/>
            <person name="Brun A."/>
            <person name="Brunner A."/>
            <person name="Busov V."/>
            <person name="Campbell M."/>
            <person name="Carlson J."/>
            <person name="Chalot M."/>
            <person name="Chapman J."/>
            <person name="Chen G.L."/>
            <person name="Cooper D."/>
            <person name="Coutinho P.M."/>
            <person name="Couturier J."/>
            <person name="Covert S."/>
            <person name="Cronk Q."/>
            <person name="Cunningham R."/>
            <person name="Davis J."/>
            <person name="Degroeve S."/>
            <person name="Dejardin A."/>
            <person name="Depamphilis C."/>
            <person name="Detter J."/>
            <person name="Dirks B."/>
            <person name="Dubchak I."/>
            <person name="Duplessis S."/>
            <person name="Ehlting J."/>
            <person name="Ellis B."/>
            <person name="Gendler K."/>
            <person name="Goodstein D."/>
            <person name="Gribskov M."/>
            <person name="Grimwood J."/>
            <person name="Groover A."/>
            <person name="Gunter L."/>
            <person name="Hamberger B."/>
            <person name="Heinze B."/>
            <person name="Helariutta Y."/>
            <person name="Henrissat B."/>
            <person name="Holligan D."/>
            <person name="Holt R."/>
            <person name="Huang W."/>
            <person name="Islam-Faridi N."/>
            <person name="Jones S."/>
            <person name="Jones-Rhoades M."/>
            <person name="Jorgensen R."/>
            <person name="Joshi C."/>
            <person name="Kangasjarvi J."/>
            <person name="Karlsson J."/>
            <person name="Kelleher C."/>
            <person name="Kirkpatrick R."/>
            <person name="Kirst M."/>
            <person name="Kohler A."/>
            <person name="Kalluri U."/>
            <person name="Larimer F."/>
            <person name="Leebens-Mack J."/>
            <person name="Leple J.C."/>
            <person name="Locascio P."/>
            <person name="Lou Y."/>
            <person name="Lucas S."/>
            <person name="Martin F."/>
            <person name="Montanini B."/>
            <person name="Napoli C."/>
            <person name="Nelson D.R."/>
            <person name="Nelson C."/>
            <person name="Nieminen K."/>
            <person name="Nilsson O."/>
            <person name="Pereda V."/>
            <person name="Peter G."/>
            <person name="Philippe R."/>
            <person name="Pilate G."/>
            <person name="Poliakov A."/>
            <person name="Razumovskaya J."/>
            <person name="Richardson P."/>
            <person name="Rinaldi C."/>
            <person name="Ritland K."/>
            <person name="Rouze P."/>
            <person name="Ryaboy D."/>
            <person name="Schmutz J."/>
            <person name="Schrader J."/>
            <person name="Segerman B."/>
            <person name="Shin H."/>
            <person name="Siddiqui A."/>
            <person name="Sterky F."/>
            <person name="Terry A."/>
            <person name="Tsai C.J."/>
            <person name="Uberbacher E."/>
            <person name="Unneberg P."/>
            <person name="Vahala J."/>
            <person name="Wall K."/>
            <person name="Wessler S."/>
            <person name="Yang G."/>
            <person name="Yin T."/>
            <person name="Douglas C."/>
            <person name="Marra M."/>
            <person name="Sandberg G."/>
            <person name="Van de Peer Y."/>
            <person name="Rokhsar D."/>
        </authorList>
    </citation>
    <scope>NUCLEOTIDE SEQUENCE [LARGE SCALE GENOMIC DNA]</scope>
    <source>
        <strain evidence="2">cv. Nisqually</strain>
    </source>
</reference>
<protein>
    <submittedName>
        <fullName evidence="1">Uncharacterized protein</fullName>
    </submittedName>
</protein>
<dbReference type="InParanoid" id="U5FU78"/>
<proteinExistence type="predicted"/>
<dbReference type="AlphaFoldDB" id="U5FU78"/>
<sequence length="102" mass="11647">MSTRVQKPTSSKLTICSSLWQESQFNGLEVFECCLSIAILNLINNHVEKIFTHQEFTWSKHSWRENLKNQNARISFGWKGSKDKNKPGAGAEISLQTTVCFL</sequence>
<organism evidence="1 2">
    <name type="scientific">Populus trichocarpa</name>
    <name type="common">Western balsam poplar</name>
    <name type="synonym">Populus balsamifera subsp. trichocarpa</name>
    <dbReference type="NCBI Taxonomy" id="3694"/>
    <lineage>
        <taxon>Eukaryota</taxon>
        <taxon>Viridiplantae</taxon>
        <taxon>Streptophyta</taxon>
        <taxon>Embryophyta</taxon>
        <taxon>Tracheophyta</taxon>
        <taxon>Spermatophyta</taxon>
        <taxon>Magnoliopsida</taxon>
        <taxon>eudicotyledons</taxon>
        <taxon>Gunneridae</taxon>
        <taxon>Pentapetalae</taxon>
        <taxon>rosids</taxon>
        <taxon>fabids</taxon>
        <taxon>Malpighiales</taxon>
        <taxon>Salicaceae</taxon>
        <taxon>Saliceae</taxon>
        <taxon>Populus</taxon>
    </lineage>
</organism>
<dbReference type="Proteomes" id="UP000006729">
    <property type="component" value="Chromosome 14"/>
</dbReference>
<evidence type="ECO:0000313" key="2">
    <source>
        <dbReference type="Proteomes" id="UP000006729"/>
    </source>
</evidence>
<gene>
    <name evidence="1" type="ORF">POPTR_014G042100</name>
</gene>